<accession>A0AAV7R8Q3</accession>
<evidence type="ECO:0000256" key="1">
    <source>
        <dbReference type="SAM" id="MobiDB-lite"/>
    </source>
</evidence>
<proteinExistence type="predicted"/>
<dbReference type="AlphaFoldDB" id="A0AAV7R8Q3"/>
<comment type="caution">
    <text evidence="2">The sequence shown here is derived from an EMBL/GenBank/DDBJ whole genome shotgun (WGS) entry which is preliminary data.</text>
</comment>
<organism evidence="2 3">
    <name type="scientific">Pleurodeles waltl</name>
    <name type="common">Iberian ribbed newt</name>
    <dbReference type="NCBI Taxonomy" id="8319"/>
    <lineage>
        <taxon>Eukaryota</taxon>
        <taxon>Metazoa</taxon>
        <taxon>Chordata</taxon>
        <taxon>Craniata</taxon>
        <taxon>Vertebrata</taxon>
        <taxon>Euteleostomi</taxon>
        <taxon>Amphibia</taxon>
        <taxon>Batrachia</taxon>
        <taxon>Caudata</taxon>
        <taxon>Salamandroidea</taxon>
        <taxon>Salamandridae</taxon>
        <taxon>Pleurodelinae</taxon>
        <taxon>Pleurodeles</taxon>
    </lineage>
</organism>
<protein>
    <submittedName>
        <fullName evidence="2">Uncharacterized protein</fullName>
    </submittedName>
</protein>
<name>A0AAV7R8Q3_PLEWA</name>
<dbReference type="Proteomes" id="UP001066276">
    <property type="component" value="Chromosome 5"/>
</dbReference>
<feature type="region of interest" description="Disordered" evidence="1">
    <location>
        <begin position="70"/>
        <end position="117"/>
    </location>
</feature>
<evidence type="ECO:0000313" key="2">
    <source>
        <dbReference type="EMBL" id="KAJ1148252.1"/>
    </source>
</evidence>
<keyword evidence="3" id="KW-1185">Reference proteome</keyword>
<dbReference type="EMBL" id="JANPWB010000009">
    <property type="protein sequence ID" value="KAJ1148252.1"/>
    <property type="molecule type" value="Genomic_DNA"/>
</dbReference>
<feature type="compositionally biased region" description="Polar residues" evidence="1">
    <location>
        <begin position="89"/>
        <end position="103"/>
    </location>
</feature>
<gene>
    <name evidence="2" type="ORF">NDU88_001089</name>
</gene>
<sequence length="188" mass="20731">MQWRKTDSCVARQDRVQLLHAQQSTEAKNIPKMFVECCEKMPAPLCMNTQRQTGLQQTAASVHIGLPRTAAANRSGVSPRSKAAEKEMNVQQRQTQTGTSAQQEPLKGGRKHRNQTRQIPTVGPGLVAAPVKTRPLVASVKMRKHVKCKHSFISLPPTQDRAVTLDAHSVQLPQNLLCSSLTHGTLMK</sequence>
<reference evidence="2" key="1">
    <citation type="journal article" date="2022" name="bioRxiv">
        <title>Sequencing and chromosome-scale assembly of the giantPleurodeles waltlgenome.</title>
        <authorList>
            <person name="Brown T."/>
            <person name="Elewa A."/>
            <person name="Iarovenko S."/>
            <person name="Subramanian E."/>
            <person name="Araus A.J."/>
            <person name="Petzold A."/>
            <person name="Susuki M."/>
            <person name="Suzuki K.-i.T."/>
            <person name="Hayashi T."/>
            <person name="Toyoda A."/>
            <person name="Oliveira C."/>
            <person name="Osipova E."/>
            <person name="Leigh N.D."/>
            <person name="Simon A."/>
            <person name="Yun M.H."/>
        </authorList>
    </citation>
    <scope>NUCLEOTIDE SEQUENCE</scope>
    <source>
        <strain evidence="2">20211129_DDA</strain>
        <tissue evidence="2">Liver</tissue>
    </source>
</reference>
<evidence type="ECO:0000313" key="3">
    <source>
        <dbReference type="Proteomes" id="UP001066276"/>
    </source>
</evidence>